<comment type="caution">
    <text evidence="1">The sequence shown here is derived from an EMBL/GenBank/DDBJ whole genome shotgun (WGS) entry which is preliminary data.</text>
</comment>
<dbReference type="EMBL" id="MGDL01000015">
    <property type="protein sequence ID" value="OGL57382.1"/>
    <property type="molecule type" value="Genomic_DNA"/>
</dbReference>
<dbReference type="Proteomes" id="UP000179812">
    <property type="component" value="Unassembled WGS sequence"/>
</dbReference>
<gene>
    <name evidence="1" type="ORF">A2367_01650</name>
</gene>
<proteinExistence type="predicted"/>
<protein>
    <submittedName>
        <fullName evidence="1">Uncharacterized protein</fullName>
    </submittedName>
</protein>
<accession>A0A1F7SUB4</accession>
<dbReference type="AlphaFoldDB" id="A0A1F7SUB4"/>
<sequence length="61" mass="7112">MAIEHWDTQSEYQTKYQNQPNITVKKIGDIYITLLNTNFSPEVDQIIQTFVITDPVPTKEL</sequence>
<organism evidence="1 2">
    <name type="scientific">Candidatus Shapirobacteria bacterium RIFOXYB1_FULL_38_38</name>
    <dbReference type="NCBI Taxonomy" id="1802151"/>
    <lineage>
        <taxon>Bacteria</taxon>
        <taxon>Candidatus Shapironibacteriota</taxon>
    </lineage>
</organism>
<name>A0A1F7SUB4_9BACT</name>
<reference evidence="1 2" key="1">
    <citation type="journal article" date="2016" name="Nat. Commun.">
        <title>Thousands of microbial genomes shed light on interconnected biogeochemical processes in an aquifer system.</title>
        <authorList>
            <person name="Anantharaman K."/>
            <person name="Brown C.T."/>
            <person name="Hug L.A."/>
            <person name="Sharon I."/>
            <person name="Castelle C.J."/>
            <person name="Probst A.J."/>
            <person name="Thomas B.C."/>
            <person name="Singh A."/>
            <person name="Wilkins M.J."/>
            <person name="Karaoz U."/>
            <person name="Brodie E.L."/>
            <person name="Williams K.H."/>
            <person name="Hubbard S.S."/>
            <person name="Banfield J.F."/>
        </authorList>
    </citation>
    <scope>NUCLEOTIDE SEQUENCE [LARGE SCALE GENOMIC DNA]</scope>
</reference>
<evidence type="ECO:0000313" key="2">
    <source>
        <dbReference type="Proteomes" id="UP000179812"/>
    </source>
</evidence>
<evidence type="ECO:0000313" key="1">
    <source>
        <dbReference type="EMBL" id="OGL57382.1"/>
    </source>
</evidence>